<gene>
    <name evidence="1" type="ORF">HPB47_013888</name>
</gene>
<proteinExistence type="predicted"/>
<dbReference type="Proteomes" id="UP000805193">
    <property type="component" value="Unassembled WGS sequence"/>
</dbReference>
<sequence>MQASKERSLAQPVYYAVAVPDAARLWLDMGLIEQFFRINSDSKLTAEGLAATLSVGHVTSGEEGEGGHVTWGEEGAPYLRGHVTPPPEETGAGKRADARSRSGVLFLTSRYTSANQGAATAATLVFAHGANTIVKRSLVRQGPPFKSSRSQTTTVTSQLPSTVLHRGDARRSSGAVPFLRWPLPPEQVLSGGAPSLLFLLEARTPGPSLRDSTPPKPFPRPEPQGPDASAQGCRRRLPDVLKDYFINSFELGSSPGGLVQAGDDNILLEIKCPYRYCDKPICDKEGNLSVDYLHFVNGKLLLKESHSYYTQVQVSLYVLNLTACHFFVYSPLQVKNITVKRDDNFLMSLISKMEWFYFKFYKSEVMKGSS</sequence>
<evidence type="ECO:0000313" key="1">
    <source>
        <dbReference type="EMBL" id="KAG0444355.1"/>
    </source>
</evidence>
<organism evidence="1 2">
    <name type="scientific">Ixodes persulcatus</name>
    <name type="common">Taiga tick</name>
    <dbReference type="NCBI Taxonomy" id="34615"/>
    <lineage>
        <taxon>Eukaryota</taxon>
        <taxon>Metazoa</taxon>
        <taxon>Ecdysozoa</taxon>
        <taxon>Arthropoda</taxon>
        <taxon>Chelicerata</taxon>
        <taxon>Arachnida</taxon>
        <taxon>Acari</taxon>
        <taxon>Parasitiformes</taxon>
        <taxon>Ixodida</taxon>
        <taxon>Ixodoidea</taxon>
        <taxon>Ixodidae</taxon>
        <taxon>Ixodinae</taxon>
        <taxon>Ixodes</taxon>
    </lineage>
</organism>
<dbReference type="EMBL" id="JABSTQ010002137">
    <property type="protein sequence ID" value="KAG0444355.1"/>
    <property type="molecule type" value="Genomic_DNA"/>
</dbReference>
<evidence type="ECO:0000313" key="2">
    <source>
        <dbReference type="Proteomes" id="UP000805193"/>
    </source>
</evidence>
<keyword evidence="2" id="KW-1185">Reference proteome</keyword>
<name>A0AC60QXC6_IXOPE</name>
<comment type="caution">
    <text evidence="1">The sequence shown here is derived from an EMBL/GenBank/DDBJ whole genome shotgun (WGS) entry which is preliminary data.</text>
</comment>
<reference evidence="1 2" key="1">
    <citation type="journal article" date="2020" name="Cell">
        <title>Large-Scale Comparative Analyses of Tick Genomes Elucidate Their Genetic Diversity and Vector Capacities.</title>
        <authorList>
            <consortium name="Tick Genome and Microbiome Consortium (TIGMIC)"/>
            <person name="Jia N."/>
            <person name="Wang J."/>
            <person name="Shi W."/>
            <person name="Du L."/>
            <person name="Sun Y."/>
            <person name="Zhan W."/>
            <person name="Jiang J.F."/>
            <person name="Wang Q."/>
            <person name="Zhang B."/>
            <person name="Ji P."/>
            <person name="Bell-Sakyi L."/>
            <person name="Cui X.M."/>
            <person name="Yuan T.T."/>
            <person name="Jiang B.G."/>
            <person name="Yang W.F."/>
            <person name="Lam T.T."/>
            <person name="Chang Q.C."/>
            <person name="Ding S.J."/>
            <person name="Wang X.J."/>
            <person name="Zhu J.G."/>
            <person name="Ruan X.D."/>
            <person name="Zhao L."/>
            <person name="Wei J.T."/>
            <person name="Ye R.Z."/>
            <person name="Que T.C."/>
            <person name="Du C.H."/>
            <person name="Zhou Y.H."/>
            <person name="Cheng J.X."/>
            <person name="Dai P.F."/>
            <person name="Guo W.B."/>
            <person name="Han X.H."/>
            <person name="Huang E.J."/>
            <person name="Li L.F."/>
            <person name="Wei W."/>
            <person name="Gao Y.C."/>
            <person name="Liu J.Z."/>
            <person name="Shao H.Z."/>
            <person name="Wang X."/>
            <person name="Wang C.C."/>
            <person name="Yang T.C."/>
            <person name="Huo Q.B."/>
            <person name="Li W."/>
            <person name="Chen H.Y."/>
            <person name="Chen S.E."/>
            <person name="Zhou L.G."/>
            <person name="Ni X.B."/>
            <person name="Tian J.H."/>
            <person name="Sheng Y."/>
            <person name="Liu T."/>
            <person name="Pan Y.S."/>
            <person name="Xia L.Y."/>
            <person name="Li J."/>
            <person name="Zhao F."/>
            <person name="Cao W.C."/>
        </authorList>
    </citation>
    <scope>NUCLEOTIDE SEQUENCE [LARGE SCALE GENOMIC DNA]</scope>
    <source>
        <strain evidence="1">Iper-2018</strain>
    </source>
</reference>
<protein>
    <submittedName>
        <fullName evidence="1">Uncharacterized protein</fullName>
    </submittedName>
</protein>
<accession>A0AC60QXC6</accession>